<dbReference type="InterPro" id="IPR012480">
    <property type="entry name" value="Hepar_II_III_C"/>
</dbReference>
<evidence type="ECO:0000256" key="1">
    <source>
        <dbReference type="ARBA" id="ARBA00004418"/>
    </source>
</evidence>
<dbReference type="RefSeq" id="WP_020935315.1">
    <property type="nucleotide sequence ID" value="NC_021915.1"/>
</dbReference>
<evidence type="ECO:0000256" key="2">
    <source>
        <dbReference type="ARBA" id="ARBA00022729"/>
    </source>
</evidence>
<dbReference type="PANTHER" id="PTHR39210">
    <property type="entry name" value="HEPARIN-SULFATE LYASE"/>
    <property type="match status" value="1"/>
</dbReference>
<dbReference type="Proteomes" id="UP000015388">
    <property type="component" value="Chromosome"/>
</dbReference>
<keyword evidence="3" id="KW-0574">Periplasm</keyword>
<dbReference type="HOGENOM" id="CLU_352604_0_0_11"/>
<dbReference type="InterPro" id="IPR008929">
    <property type="entry name" value="Chondroitin_lyas"/>
</dbReference>
<dbReference type="EMBL" id="CP003924">
    <property type="protein sequence ID" value="AGS35382.1"/>
    <property type="molecule type" value="Genomic_DNA"/>
</dbReference>
<keyword evidence="4" id="KW-0456">Lyase</keyword>
<dbReference type="GO" id="GO:0016829">
    <property type="term" value="F:lyase activity"/>
    <property type="evidence" value="ECO:0007669"/>
    <property type="project" value="UniProtKB-KW"/>
</dbReference>
<dbReference type="InterPro" id="IPR031680">
    <property type="entry name" value="Hepar_II_III_N"/>
</dbReference>
<comment type="subcellular location">
    <subcellularLocation>
        <location evidence="1">Periplasm</location>
    </subcellularLocation>
</comment>
<dbReference type="PANTHER" id="PTHR39210:SF1">
    <property type="entry name" value="HEPARIN-SULFATE LYASE"/>
    <property type="match status" value="1"/>
</dbReference>
<dbReference type="AlphaFoldDB" id="S5SWC0"/>
<dbReference type="PATRIC" id="fig|1224163.3.peg.1922"/>
<dbReference type="STRING" id="1224163.B841_09550"/>
<dbReference type="SUPFAM" id="SSF53474">
    <property type="entry name" value="alpha/beta-Hydrolases"/>
    <property type="match status" value="1"/>
</dbReference>
<dbReference type="Gene3D" id="1.50.10.100">
    <property type="entry name" value="Chondroitin AC/alginate lyase"/>
    <property type="match status" value="1"/>
</dbReference>
<evidence type="ECO:0000259" key="5">
    <source>
        <dbReference type="Pfam" id="PF07940"/>
    </source>
</evidence>
<dbReference type="InterPro" id="IPR029058">
    <property type="entry name" value="AB_hydrolase_fold"/>
</dbReference>
<dbReference type="Gene3D" id="2.70.98.70">
    <property type="match status" value="1"/>
</dbReference>
<feature type="domain" description="Heparinase II/III-like C-terminal" evidence="5">
    <location>
        <begin position="308"/>
        <end position="479"/>
    </location>
</feature>
<name>S5SWC0_9CORY</name>
<sequence>MKNTEIPEELWEFLPYVNADQALDATRAFLNRDYLEITHDLAGDFSLAEIWDPEWSRADGRKAHAWFFVRNWVSCRDRLTPEERGCLVDTVRQGLGLWFDCSTATNSMAYHDETTAQRVMNWAVFLYTYADDVDEKLTAELVQAIRQHADLLATSEFYAGLNNHGMFQDISLLVASGLGFLEKEKCIEFEDVAFTRLETYFSTCFTADGIHTENSPSYHLMVSRYLKQVLDYGEVVGQMERFSHLREIATKADMYAAFALSPSGSFVPVSDTSSRPVGEATARNSFGDGHFVGVVSRGKRGLLPAAKTFVAEDSGYAVYRSGWTDSADNYLFFSAAYNANYHKHSDEMSLFYRAGGHDIIVEAGPNGYEYQDPLTKYAFSSWAHNSLVVDGQSLPRVDDKAELTTLEDNASTDTSLDVTGMTRRFEGVTWSRRLQLDGATKGREVTVTDRVDSVGKRAYTFIWHFGPDIDALVRGNVAELFHRDTRTKLAELSWSGAPVNGVRQINGQEYPRFQGWHFPRMGTAIPADALEVDVEGSSFEIFWTLRSSDFRLRDRGITPYSEWKTYQGEKPVNYLLDLPKDMKDGSCRQVAVVFSAISEKWDFTYNYRDSMKNYPGAVLYILDDFGDQGCYYLCNNQEPAEFRSVQALLQQVIQHLGLSTSEVITIGSSKGGTAAVIHGVTLGIRHVYAGAPQYHLGDFLEGTHDNVVKYMAGENSPAGVSWLNEVVGGLLAGGQSSTRITVVVGERDRHLQRHATPLINWADALGYPTELLKIPGTPHSELGSAFRTFVSTLCSEQRGQEFLLPNTATIDPENGTFGVGVSLPGGWGAVAQLYFGNEKVGQRARLIDGMAQWKITERGRYSARIYAEIPGVEQRRGFRSGSAYI</sequence>
<dbReference type="GO" id="GO:0042597">
    <property type="term" value="C:periplasmic space"/>
    <property type="evidence" value="ECO:0007669"/>
    <property type="project" value="UniProtKB-SubCell"/>
</dbReference>
<dbReference type="Pfam" id="PF16889">
    <property type="entry name" value="Hepar_II_III_N"/>
    <property type="match status" value="1"/>
</dbReference>
<evidence type="ECO:0000313" key="7">
    <source>
        <dbReference type="EMBL" id="AGS35382.1"/>
    </source>
</evidence>
<evidence type="ECO:0000256" key="3">
    <source>
        <dbReference type="ARBA" id="ARBA00022764"/>
    </source>
</evidence>
<dbReference type="KEGG" id="cmd:B841_09550"/>
<proteinExistence type="predicted"/>
<keyword evidence="2" id="KW-0732">Signal</keyword>
<evidence type="ECO:0000313" key="8">
    <source>
        <dbReference type="Proteomes" id="UP000015388"/>
    </source>
</evidence>
<protein>
    <submittedName>
        <fullName evidence="7">Uncharacterized protein</fullName>
    </submittedName>
</protein>
<keyword evidence="8" id="KW-1185">Reference proteome</keyword>
<feature type="domain" description="Heparin-sulfate lyase N-terminal" evidence="6">
    <location>
        <begin position="120"/>
        <end position="243"/>
    </location>
</feature>
<reference evidence="7 8" key="1">
    <citation type="submission" date="2012-11" db="EMBL/GenBank/DDBJ databases">
        <title>The complete genome sequence of Corynebacterium maris Coryn-1 (=DSM 45190).</title>
        <authorList>
            <person name="Schaffert L."/>
            <person name="Albersmeier A."/>
            <person name="Kalinowski J."/>
            <person name="Ruckert C."/>
        </authorList>
    </citation>
    <scope>NUCLEOTIDE SEQUENCE [LARGE SCALE GENOMIC DNA]</scope>
    <source>
        <strain evidence="8">Coryn-1</strain>
    </source>
</reference>
<organism evidence="7 8">
    <name type="scientific">Corynebacterium maris DSM 45190</name>
    <dbReference type="NCBI Taxonomy" id="1224163"/>
    <lineage>
        <taxon>Bacteria</taxon>
        <taxon>Bacillati</taxon>
        <taxon>Actinomycetota</taxon>
        <taxon>Actinomycetes</taxon>
        <taxon>Mycobacteriales</taxon>
        <taxon>Corynebacteriaceae</taxon>
        <taxon>Corynebacterium</taxon>
    </lineage>
</organism>
<evidence type="ECO:0000256" key="4">
    <source>
        <dbReference type="ARBA" id="ARBA00023239"/>
    </source>
</evidence>
<dbReference type="OrthoDB" id="4592556at2"/>
<dbReference type="eggNOG" id="COG0627">
    <property type="taxonomic scope" value="Bacteria"/>
</dbReference>
<dbReference type="Gene3D" id="3.40.50.1820">
    <property type="entry name" value="alpha/beta hydrolase"/>
    <property type="match status" value="1"/>
</dbReference>
<dbReference type="Pfam" id="PF07940">
    <property type="entry name" value="Hepar_II_III_C"/>
    <property type="match status" value="1"/>
</dbReference>
<gene>
    <name evidence="7" type="ORF">B841_09550</name>
</gene>
<evidence type="ECO:0000259" key="6">
    <source>
        <dbReference type="Pfam" id="PF16889"/>
    </source>
</evidence>
<accession>S5SWC0</accession>